<dbReference type="InterPro" id="IPR029411">
    <property type="entry name" value="RG-lyase_III"/>
</dbReference>
<comment type="caution">
    <text evidence="2">The sequence shown here is derived from an EMBL/GenBank/DDBJ whole genome shotgun (WGS) entry which is preliminary data.</text>
</comment>
<gene>
    <name evidence="2" type="ORF">AAHA92_30464</name>
</gene>
<dbReference type="EC" id="4.2.2.23" evidence="2"/>
<protein>
    <submittedName>
        <fullName evidence="2">Rhamnogalacturonan endolyase</fullName>
        <ecNumber evidence="2">4.2.2.23</ecNumber>
    </submittedName>
</protein>
<evidence type="ECO:0000259" key="1">
    <source>
        <dbReference type="Pfam" id="PF14683"/>
    </source>
</evidence>
<evidence type="ECO:0000313" key="2">
    <source>
        <dbReference type="EMBL" id="KAL1534266.1"/>
    </source>
</evidence>
<keyword evidence="3" id="KW-1185">Reference proteome</keyword>
<dbReference type="Gene3D" id="2.60.120.260">
    <property type="entry name" value="Galactose-binding domain-like"/>
    <property type="match status" value="1"/>
</dbReference>
<dbReference type="GO" id="GO:0102210">
    <property type="term" value="F:rhamnogalacturonan endolyase activity"/>
    <property type="evidence" value="ECO:0007669"/>
    <property type="project" value="UniProtKB-EC"/>
</dbReference>
<dbReference type="InterPro" id="IPR051850">
    <property type="entry name" value="Polysacch_Lyase_4"/>
</dbReference>
<organism evidence="2 3">
    <name type="scientific">Salvia divinorum</name>
    <name type="common">Maria pastora</name>
    <name type="synonym">Diviner's sage</name>
    <dbReference type="NCBI Taxonomy" id="28513"/>
    <lineage>
        <taxon>Eukaryota</taxon>
        <taxon>Viridiplantae</taxon>
        <taxon>Streptophyta</taxon>
        <taxon>Embryophyta</taxon>
        <taxon>Tracheophyta</taxon>
        <taxon>Spermatophyta</taxon>
        <taxon>Magnoliopsida</taxon>
        <taxon>eudicotyledons</taxon>
        <taxon>Gunneridae</taxon>
        <taxon>Pentapetalae</taxon>
        <taxon>asterids</taxon>
        <taxon>lamiids</taxon>
        <taxon>Lamiales</taxon>
        <taxon>Lamiaceae</taxon>
        <taxon>Nepetoideae</taxon>
        <taxon>Mentheae</taxon>
        <taxon>Salviinae</taxon>
        <taxon>Salvia</taxon>
        <taxon>Salvia subgen. Calosphace</taxon>
    </lineage>
</organism>
<reference evidence="2 3" key="1">
    <citation type="submission" date="2024-06" db="EMBL/GenBank/DDBJ databases">
        <title>A chromosome level genome sequence of Diviner's sage (Salvia divinorum).</title>
        <authorList>
            <person name="Ford S.A."/>
            <person name="Ro D.-K."/>
            <person name="Ness R.W."/>
            <person name="Phillips M.A."/>
        </authorList>
    </citation>
    <scope>NUCLEOTIDE SEQUENCE [LARGE SCALE GENOMIC DNA]</scope>
    <source>
        <strain evidence="2">SAF-2024a</strain>
        <tissue evidence="2">Leaf</tissue>
    </source>
</reference>
<dbReference type="Pfam" id="PF14683">
    <property type="entry name" value="CBM-like"/>
    <property type="match status" value="1"/>
</dbReference>
<dbReference type="InterPro" id="IPR008979">
    <property type="entry name" value="Galactose-bd-like_sf"/>
</dbReference>
<keyword evidence="2" id="KW-0456">Lyase</keyword>
<dbReference type="SUPFAM" id="SSF49785">
    <property type="entry name" value="Galactose-binding domain-like"/>
    <property type="match status" value="1"/>
</dbReference>
<dbReference type="CDD" id="cd10317">
    <property type="entry name" value="RGL4_C"/>
    <property type="match status" value="1"/>
</dbReference>
<dbReference type="AlphaFoldDB" id="A0ABD1FTW2"/>
<feature type="domain" description="Rhamnogalacturonan lyase" evidence="1">
    <location>
        <begin position="14"/>
        <end position="201"/>
    </location>
</feature>
<dbReference type="PANTHER" id="PTHR32018:SF1">
    <property type="entry name" value="RHAMNOGALACTURONAN ENDOLYASE"/>
    <property type="match status" value="1"/>
</dbReference>
<accession>A0ABD1FTW2</accession>
<proteinExistence type="predicted"/>
<evidence type="ECO:0000313" key="3">
    <source>
        <dbReference type="Proteomes" id="UP001567538"/>
    </source>
</evidence>
<dbReference type="PANTHER" id="PTHR32018">
    <property type="entry name" value="RHAMNOGALACTURONATE LYASE FAMILY PROTEIN"/>
    <property type="match status" value="1"/>
</dbReference>
<sequence length="205" mass="23714">MGEIVYEPTRDGPTLWDIGIPDRTARQFYVPDPNPKYINKLYVNHPDRFRQYGLWERYGELYPNGDLVYTIGESNYTTDWFFAHVTRKYSNSYKATTWQIKFKLEAVEPNGKYYLRLSIASANQAELQVRINNPDQNPALFTTGLIGKDNAIARHGIHGLYWLFNVEISANLFIKGINTIYLTQANASGPFQGIIYDYIRLESPK</sequence>
<name>A0ABD1FTW2_SALDI</name>
<dbReference type="Proteomes" id="UP001567538">
    <property type="component" value="Unassembled WGS sequence"/>
</dbReference>
<dbReference type="EMBL" id="JBEAFC010000012">
    <property type="protein sequence ID" value="KAL1534266.1"/>
    <property type="molecule type" value="Genomic_DNA"/>
</dbReference>